<evidence type="ECO:0000313" key="10">
    <source>
        <dbReference type="Proteomes" id="UP000265566"/>
    </source>
</evidence>
<reference evidence="10" key="4">
    <citation type="journal article" date="2018" name="Nat. Plants">
        <title>Whole-genome landscape of Medicago truncatula symbiotic genes.</title>
        <authorList>
            <person name="Pecrix Y."/>
            <person name="Staton S.E."/>
            <person name="Sallet E."/>
            <person name="Lelandais-Briere C."/>
            <person name="Moreau S."/>
            <person name="Carrere S."/>
            <person name="Blein T."/>
            <person name="Jardinaud M.F."/>
            <person name="Latrasse D."/>
            <person name="Zouine M."/>
            <person name="Zahm M."/>
            <person name="Kreplak J."/>
            <person name="Mayjonade B."/>
            <person name="Satge C."/>
            <person name="Perez M."/>
            <person name="Cauet S."/>
            <person name="Marande W."/>
            <person name="Chantry-Darmon C."/>
            <person name="Lopez-Roques C."/>
            <person name="Bouchez O."/>
            <person name="Berard A."/>
            <person name="Debelle F."/>
            <person name="Munos S."/>
            <person name="Bendahmane A."/>
            <person name="Berges H."/>
            <person name="Niebel A."/>
            <person name="Buitink J."/>
            <person name="Frugier F."/>
            <person name="Benhamed M."/>
            <person name="Crespi M."/>
            <person name="Gouzy J."/>
            <person name="Gamas P."/>
        </authorList>
    </citation>
    <scope>NUCLEOTIDE SEQUENCE [LARGE SCALE GENOMIC DNA]</scope>
    <source>
        <strain evidence="10">cv. Jemalong A17</strain>
    </source>
</reference>
<dbReference type="Proteomes" id="UP000265566">
    <property type="component" value="Chromosome 8"/>
</dbReference>
<sequence length="285" mass="32789">MKRSKDNDVADIDSQPKRPTLSTTQESNLFVELSTEKAKDLQGDHDLIAKNLDPEFNKGLMSAEVSDGRNSDMTIHKKGNRDLIVEHPDPEIDKGSMSANEKRDEKKECHTVMSSEAFSYLNKVTERLGILEDYQKFEKSLHSYRMGTITREELQKMVGDLLGKHSDLVEGFNEFLTQCESNEGLFGHVLNKIMFREEHVFLEKVKEKFSNPEIYQDFLKCLHIYARELITRGELQLLVYDLFGKYTDLMVEFNDFMAQSEKKNAKLVKALKGRQIHASVSLNQS</sequence>
<evidence type="ECO:0000313" key="8">
    <source>
        <dbReference type="EnsemblPlants" id="KEH19835"/>
    </source>
</evidence>
<dbReference type="PANTHER" id="PTHR12346:SF0">
    <property type="entry name" value="SIN3A, ISOFORM G"/>
    <property type="match status" value="1"/>
</dbReference>
<dbReference type="AlphaFoldDB" id="A0A072U246"/>
<feature type="region of interest" description="Disordered" evidence="5">
    <location>
        <begin position="85"/>
        <end position="108"/>
    </location>
</feature>
<dbReference type="InterPro" id="IPR036600">
    <property type="entry name" value="PAH_sf"/>
</dbReference>
<dbReference type="InterPro" id="IPR039774">
    <property type="entry name" value="Sin3-like"/>
</dbReference>
<dbReference type="GO" id="GO:0000118">
    <property type="term" value="C:histone deacetylase complex"/>
    <property type="evidence" value="ECO:0000318"/>
    <property type="project" value="GO_Central"/>
</dbReference>
<dbReference type="GO" id="GO:0003714">
    <property type="term" value="F:transcription corepressor activity"/>
    <property type="evidence" value="ECO:0000318"/>
    <property type="project" value="GO_Central"/>
</dbReference>
<reference evidence="7" key="5">
    <citation type="journal article" date="2018" name="Nat. Plants">
        <title>Whole-genome landscape of Medicago truncatula symbiotic genes.</title>
        <authorList>
            <person name="Pecrix Y."/>
            <person name="Gamas P."/>
            <person name="Carrere S."/>
        </authorList>
    </citation>
    <scope>NUCLEOTIDE SEQUENCE</scope>
    <source>
        <tissue evidence="7">Leaves</tissue>
    </source>
</reference>
<comment type="subcellular location">
    <subcellularLocation>
        <location evidence="1 4">Nucleus</location>
    </subcellularLocation>
</comment>
<evidence type="ECO:0000256" key="5">
    <source>
        <dbReference type="SAM" id="MobiDB-lite"/>
    </source>
</evidence>
<evidence type="ECO:0000313" key="6">
    <source>
        <dbReference type="EMBL" id="KEH19835.1"/>
    </source>
</evidence>
<reference evidence="6 9" key="2">
    <citation type="journal article" date="2014" name="BMC Genomics">
        <title>An improved genome release (version Mt4.0) for the model legume Medicago truncatula.</title>
        <authorList>
            <person name="Tang H."/>
            <person name="Krishnakumar V."/>
            <person name="Bidwell S."/>
            <person name="Rosen B."/>
            <person name="Chan A."/>
            <person name="Zhou S."/>
            <person name="Gentzbittel L."/>
            <person name="Childs K.L."/>
            <person name="Yandell M."/>
            <person name="Gundlach H."/>
            <person name="Mayer K.F."/>
            <person name="Schwartz D.C."/>
            <person name="Town C.D."/>
        </authorList>
    </citation>
    <scope>GENOME REANNOTATION</scope>
    <source>
        <strain evidence="6">A17</strain>
        <strain evidence="8 9">cv. Jemalong A17</strain>
    </source>
</reference>
<evidence type="ECO:0000313" key="7">
    <source>
        <dbReference type="EMBL" id="RHN41119.1"/>
    </source>
</evidence>
<evidence type="ECO:0000256" key="3">
    <source>
        <dbReference type="ARBA" id="ARBA00023242"/>
    </source>
</evidence>
<dbReference type="SUPFAM" id="SSF47762">
    <property type="entry name" value="PAH2 domain"/>
    <property type="match status" value="2"/>
</dbReference>
<accession>A0A072U246</accession>
<evidence type="ECO:0000313" key="9">
    <source>
        <dbReference type="Proteomes" id="UP000002051"/>
    </source>
</evidence>
<dbReference type="FunFam" id="1.20.1160.11:FF:000002">
    <property type="entry name" value="Paired amphipathic helix protein SIN3"/>
    <property type="match status" value="1"/>
</dbReference>
<dbReference type="KEGG" id="mtr:25502794"/>
<evidence type="ECO:0000256" key="2">
    <source>
        <dbReference type="ARBA" id="ARBA00022491"/>
    </source>
</evidence>
<dbReference type="EMBL" id="CM001224">
    <property type="protein sequence ID" value="KEH19835.1"/>
    <property type="molecule type" value="Genomic_DNA"/>
</dbReference>
<dbReference type="Pfam" id="PF02671">
    <property type="entry name" value="PAH"/>
    <property type="match status" value="2"/>
</dbReference>
<evidence type="ECO:0000256" key="1">
    <source>
        <dbReference type="ARBA" id="ARBA00004123"/>
    </source>
</evidence>
<name>A0A072U246_MEDTR</name>
<dbReference type="Gramene" id="rna47408">
    <property type="protein sequence ID" value="RHN41119.1"/>
    <property type="gene ID" value="gene47408"/>
</dbReference>
<dbReference type="PROSITE" id="PS51477">
    <property type="entry name" value="PAH"/>
    <property type="match status" value="2"/>
</dbReference>
<dbReference type="Proteomes" id="UP000002051">
    <property type="component" value="Chromosome 8"/>
</dbReference>
<dbReference type="EnsemblPlants" id="KEH19835">
    <property type="protein sequence ID" value="KEH19835"/>
    <property type="gene ID" value="MTR_8g469180"/>
</dbReference>
<dbReference type="GO" id="GO:0000785">
    <property type="term" value="C:chromatin"/>
    <property type="evidence" value="ECO:0000318"/>
    <property type="project" value="GO_Central"/>
</dbReference>
<organism evidence="6 9">
    <name type="scientific">Medicago truncatula</name>
    <name type="common">Barrel medic</name>
    <name type="synonym">Medicago tribuloides</name>
    <dbReference type="NCBI Taxonomy" id="3880"/>
    <lineage>
        <taxon>Eukaryota</taxon>
        <taxon>Viridiplantae</taxon>
        <taxon>Streptophyta</taxon>
        <taxon>Embryophyta</taxon>
        <taxon>Tracheophyta</taxon>
        <taxon>Spermatophyta</taxon>
        <taxon>Magnoliopsida</taxon>
        <taxon>eudicotyledons</taxon>
        <taxon>Gunneridae</taxon>
        <taxon>Pentapetalae</taxon>
        <taxon>rosids</taxon>
        <taxon>fabids</taxon>
        <taxon>Fabales</taxon>
        <taxon>Fabaceae</taxon>
        <taxon>Papilionoideae</taxon>
        <taxon>50 kb inversion clade</taxon>
        <taxon>NPAAA clade</taxon>
        <taxon>Hologalegina</taxon>
        <taxon>IRL clade</taxon>
        <taxon>Trifolieae</taxon>
        <taxon>Medicago</taxon>
    </lineage>
</organism>
<feature type="region of interest" description="Disordered" evidence="5">
    <location>
        <begin position="1"/>
        <end position="28"/>
    </location>
</feature>
<dbReference type="HOGENOM" id="CLU_977852_0_0_1"/>
<proteinExistence type="predicted"/>
<dbReference type="PANTHER" id="PTHR12346">
    <property type="entry name" value="SIN3B-RELATED"/>
    <property type="match status" value="1"/>
</dbReference>
<reference evidence="6 9" key="1">
    <citation type="journal article" date="2011" name="Nature">
        <title>The Medicago genome provides insight into the evolution of rhizobial symbioses.</title>
        <authorList>
            <person name="Young N.D."/>
            <person name="Debelle F."/>
            <person name="Oldroyd G.E."/>
            <person name="Geurts R."/>
            <person name="Cannon S.B."/>
            <person name="Udvardi M.K."/>
            <person name="Benedito V.A."/>
            <person name="Mayer K.F."/>
            <person name="Gouzy J."/>
            <person name="Schoof H."/>
            <person name="Van de Peer Y."/>
            <person name="Proost S."/>
            <person name="Cook D.R."/>
            <person name="Meyers B.C."/>
            <person name="Spannagl M."/>
            <person name="Cheung F."/>
            <person name="De Mita S."/>
            <person name="Krishnakumar V."/>
            <person name="Gundlach H."/>
            <person name="Zhou S."/>
            <person name="Mudge J."/>
            <person name="Bharti A.K."/>
            <person name="Murray J.D."/>
            <person name="Naoumkina M.A."/>
            <person name="Rosen B."/>
            <person name="Silverstein K.A."/>
            <person name="Tang H."/>
            <person name="Rombauts S."/>
            <person name="Zhao P.X."/>
            <person name="Zhou P."/>
            <person name="Barbe V."/>
            <person name="Bardou P."/>
            <person name="Bechner M."/>
            <person name="Bellec A."/>
            <person name="Berger A."/>
            <person name="Berges H."/>
            <person name="Bidwell S."/>
            <person name="Bisseling T."/>
            <person name="Choisne N."/>
            <person name="Couloux A."/>
            <person name="Denny R."/>
            <person name="Deshpande S."/>
            <person name="Dai X."/>
            <person name="Doyle J.J."/>
            <person name="Dudez A.M."/>
            <person name="Farmer A.D."/>
            <person name="Fouteau S."/>
            <person name="Franken C."/>
            <person name="Gibelin C."/>
            <person name="Gish J."/>
            <person name="Goldstein S."/>
            <person name="Gonzalez A.J."/>
            <person name="Green P.J."/>
            <person name="Hallab A."/>
            <person name="Hartog M."/>
            <person name="Hua A."/>
            <person name="Humphray S.J."/>
            <person name="Jeong D.H."/>
            <person name="Jing Y."/>
            <person name="Jocker A."/>
            <person name="Kenton S.M."/>
            <person name="Kim D.J."/>
            <person name="Klee K."/>
            <person name="Lai H."/>
            <person name="Lang C."/>
            <person name="Lin S."/>
            <person name="Macmil S.L."/>
            <person name="Magdelenat G."/>
            <person name="Matthews L."/>
            <person name="McCorrison J."/>
            <person name="Monaghan E.L."/>
            <person name="Mun J.H."/>
            <person name="Najar F.Z."/>
            <person name="Nicholson C."/>
            <person name="Noirot C."/>
            <person name="O'Bleness M."/>
            <person name="Paule C.R."/>
            <person name="Poulain J."/>
            <person name="Prion F."/>
            <person name="Qin B."/>
            <person name="Qu C."/>
            <person name="Retzel E.F."/>
            <person name="Riddle C."/>
            <person name="Sallet E."/>
            <person name="Samain S."/>
            <person name="Samson N."/>
            <person name="Sanders I."/>
            <person name="Saurat O."/>
            <person name="Scarpelli C."/>
            <person name="Schiex T."/>
            <person name="Segurens B."/>
            <person name="Severin A.J."/>
            <person name="Sherrier D.J."/>
            <person name="Shi R."/>
            <person name="Sims S."/>
            <person name="Singer S.R."/>
            <person name="Sinharoy S."/>
            <person name="Sterck L."/>
            <person name="Viollet A."/>
            <person name="Wang B.B."/>
            <person name="Wang K."/>
            <person name="Wang M."/>
            <person name="Wang X."/>
            <person name="Warfsmann J."/>
            <person name="Weissenbach J."/>
            <person name="White D.D."/>
            <person name="White J.D."/>
            <person name="Wiley G.B."/>
            <person name="Wincker P."/>
            <person name="Xing Y."/>
            <person name="Yang L."/>
            <person name="Yao Z."/>
            <person name="Ying F."/>
            <person name="Zhai J."/>
            <person name="Zhou L."/>
            <person name="Zuber A."/>
            <person name="Denarie J."/>
            <person name="Dixon R.A."/>
            <person name="May G.D."/>
            <person name="Schwartz D.C."/>
            <person name="Rogers J."/>
            <person name="Quetier F."/>
            <person name="Town C.D."/>
            <person name="Roe B.A."/>
        </authorList>
    </citation>
    <scope>NUCLEOTIDE SEQUENCE [LARGE SCALE GENOMIC DNA]</scope>
    <source>
        <strain evidence="6">A17</strain>
        <strain evidence="8 9">cv. Jemalong A17</strain>
    </source>
</reference>
<evidence type="ECO:0000256" key="4">
    <source>
        <dbReference type="PROSITE-ProRule" id="PRU00810"/>
    </source>
</evidence>
<dbReference type="InterPro" id="IPR003822">
    <property type="entry name" value="PAH"/>
</dbReference>
<keyword evidence="9" id="KW-1185">Reference proteome</keyword>
<dbReference type="OrthoDB" id="1713498at2759"/>
<keyword evidence="2" id="KW-0678">Repressor</keyword>
<dbReference type="EMBL" id="PSQE01000008">
    <property type="protein sequence ID" value="RHN41119.1"/>
    <property type="molecule type" value="Genomic_DNA"/>
</dbReference>
<dbReference type="GO" id="GO:0000122">
    <property type="term" value="P:negative regulation of transcription by RNA polymerase II"/>
    <property type="evidence" value="ECO:0000318"/>
    <property type="project" value="GO_Central"/>
</dbReference>
<keyword evidence="3 4" id="KW-0539">Nucleus</keyword>
<dbReference type="Gene3D" id="1.20.1160.11">
    <property type="entry name" value="Paired amphipathic helix"/>
    <property type="match status" value="2"/>
</dbReference>
<protein>
    <submittedName>
        <fullName evidence="6">Paired amphipathic helix protein</fullName>
    </submittedName>
    <submittedName>
        <fullName evidence="7">Putative transcription regulator Others family</fullName>
    </submittedName>
</protein>
<reference evidence="8" key="3">
    <citation type="submission" date="2015-04" db="UniProtKB">
        <authorList>
            <consortium name="EnsemblPlants"/>
        </authorList>
    </citation>
    <scope>IDENTIFICATION</scope>
    <source>
        <strain evidence="8">cv. Jemalong A17</strain>
    </source>
</reference>
<dbReference type="STRING" id="3880.A0A072U246"/>
<gene>
    <name evidence="8" type="primary">25502794</name>
    <name evidence="6" type="ordered locus">MTR_8g469180</name>
    <name evidence="7" type="ORF">MtrunA17_Chr8g0362641</name>
</gene>